<protein>
    <submittedName>
        <fullName evidence="1">Uncharacterized protein</fullName>
    </submittedName>
</protein>
<evidence type="ECO:0000313" key="2">
    <source>
        <dbReference type="Proteomes" id="UP000198318"/>
    </source>
</evidence>
<gene>
    <name evidence="1" type="ORF">SAMN05443665_1002305</name>
</gene>
<dbReference type="RefSeq" id="WP_089324551.1">
    <property type="nucleotide sequence ID" value="NZ_FZOR01000002.1"/>
</dbReference>
<keyword evidence="2" id="KW-1185">Reference proteome</keyword>
<dbReference type="Proteomes" id="UP000198318">
    <property type="component" value="Unassembled WGS sequence"/>
</dbReference>
<dbReference type="EMBL" id="FZOR01000002">
    <property type="protein sequence ID" value="SNS31738.1"/>
    <property type="molecule type" value="Genomic_DNA"/>
</dbReference>
<reference evidence="1 2" key="1">
    <citation type="submission" date="2017-06" db="EMBL/GenBank/DDBJ databases">
        <authorList>
            <person name="Kim H.J."/>
            <person name="Triplett B.A."/>
        </authorList>
    </citation>
    <scope>NUCLEOTIDE SEQUENCE [LARGE SCALE GENOMIC DNA]</scope>
    <source>
        <strain evidence="1 2">DSM 44715</strain>
    </source>
</reference>
<dbReference type="OrthoDB" id="3480919at2"/>
<dbReference type="AlphaFoldDB" id="A0A239DIK1"/>
<name>A0A239DIK1_9ACTN</name>
<sequence length="115" mass="11561">MRLVTVSVLGTALVAAGMLAPATGEATGHGGVVVEPGMVRPGERVRVSAPECAGGAARIESEVFTGRAVRGAATVKADAVPGEYAVAARCGARKVTGEVRVAGRVGWPEILPADR</sequence>
<proteinExistence type="predicted"/>
<accession>A0A239DIK1</accession>
<evidence type="ECO:0000313" key="1">
    <source>
        <dbReference type="EMBL" id="SNS31738.1"/>
    </source>
</evidence>
<organism evidence="1 2">
    <name type="scientific">Actinomadura meyerae</name>
    <dbReference type="NCBI Taxonomy" id="240840"/>
    <lineage>
        <taxon>Bacteria</taxon>
        <taxon>Bacillati</taxon>
        <taxon>Actinomycetota</taxon>
        <taxon>Actinomycetes</taxon>
        <taxon>Streptosporangiales</taxon>
        <taxon>Thermomonosporaceae</taxon>
        <taxon>Actinomadura</taxon>
    </lineage>
</organism>